<dbReference type="RefSeq" id="WP_024022351.1">
    <property type="nucleotide sequence ID" value="NZ_AYOZ01000001.1"/>
</dbReference>
<keyword evidence="3" id="KW-0804">Transcription</keyword>
<feature type="domain" description="HTH asnC-type" evidence="4">
    <location>
        <begin position="3"/>
        <end position="64"/>
    </location>
</feature>
<dbReference type="PANTHER" id="PTHR30154">
    <property type="entry name" value="LEUCINE-RESPONSIVE REGULATORY PROTEIN"/>
    <property type="match status" value="1"/>
</dbReference>
<dbReference type="PROSITE" id="PS50956">
    <property type="entry name" value="HTH_ASNC_2"/>
    <property type="match status" value="1"/>
</dbReference>
<gene>
    <name evidence="5" type="ORF">D104_00640</name>
</gene>
<name>W1S5D9_9GAMM</name>
<dbReference type="GO" id="GO:0006355">
    <property type="term" value="P:regulation of DNA-templated transcription"/>
    <property type="evidence" value="ECO:0007669"/>
    <property type="project" value="UniProtKB-ARBA"/>
</dbReference>
<sequence length="159" mass="18080">MHLDEIDLQLLALIQSDDSISTEGMAQQVGLSKTPCWRRVQKLEQAGFIKRRVALLDAEKLGLGVSVFVQVKTNQHDANWADEFARVVAEFPEVVEFYRMAGEYDYLLRVLVKDIPAYDKFYKRLISATALTDVNSNFAMEQIKWTTQLPLPSLNEKAG</sequence>
<dbReference type="GO" id="GO:0043565">
    <property type="term" value="F:sequence-specific DNA binding"/>
    <property type="evidence" value="ECO:0007669"/>
    <property type="project" value="InterPro"/>
</dbReference>
<evidence type="ECO:0000256" key="1">
    <source>
        <dbReference type="ARBA" id="ARBA00023015"/>
    </source>
</evidence>
<dbReference type="PANTHER" id="PTHR30154:SF17">
    <property type="entry name" value="DNA-BINDING TRANSCRIPTIONAL ACTIVATOR DECR"/>
    <property type="match status" value="1"/>
</dbReference>
<evidence type="ECO:0000313" key="6">
    <source>
        <dbReference type="Proteomes" id="UP000018857"/>
    </source>
</evidence>
<evidence type="ECO:0000259" key="4">
    <source>
        <dbReference type="PROSITE" id="PS50956"/>
    </source>
</evidence>
<dbReference type="InterPro" id="IPR011008">
    <property type="entry name" value="Dimeric_a/b-barrel"/>
</dbReference>
<dbReference type="PATRIC" id="fig|1208321.3.peg.127"/>
<dbReference type="SUPFAM" id="SSF46785">
    <property type="entry name" value="Winged helix' DNA-binding domain"/>
    <property type="match status" value="1"/>
</dbReference>
<evidence type="ECO:0000256" key="3">
    <source>
        <dbReference type="ARBA" id="ARBA00023163"/>
    </source>
</evidence>
<proteinExistence type="predicted"/>
<dbReference type="InterPro" id="IPR000485">
    <property type="entry name" value="AsnC-type_HTH_dom"/>
</dbReference>
<dbReference type="Gene3D" id="3.30.70.920">
    <property type="match status" value="1"/>
</dbReference>
<dbReference type="AlphaFoldDB" id="W1S5D9"/>
<evidence type="ECO:0000256" key="2">
    <source>
        <dbReference type="ARBA" id="ARBA00023125"/>
    </source>
</evidence>
<dbReference type="SMART" id="SM00344">
    <property type="entry name" value="HTH_ASNC"/>
    <property type="match status" value="1"/>
</dbReference>
<dbReference type="InterPro" id="IPR019888">
    <property type="entry name" value="Tscrpt_reg_AsnC-like"/>
</dbReference>
<dbReference type="Pfam" id="PF01037">
    <property type="entry name" value="AsnC_trans_reg"/>
    <property type="match status" value="1"/>
</dbReference>
<keyword evidence="6" id="KW-1185">Reference proteome</keyword>
<dbReference type="InterPro" id="IPR036388">
    <property type="entry name" value="WH-like_DNA-bd_sf"/>
</dbReference>
<dbReference type="EMBL" id="AYOZ01000001">
    <property type="protein sequence ID" value="ETI62293.1"/>
    <property type="molecule type" value="Genomic_DNA"/>
</dbReference>
<dbReference type="GO" id="GO:0043200">
    <property type="term" value="P:response to amino acid"/>
    <property type="evidence" value="ECO:0007669"/>
    <property type="project" value="TreeGrafter"/>
</dbReference>
<dbReference type="InterPro" id="IPR019887">
    <property type="entry name" value="Tscrpt_reg_AsnC/Lrp_C"/>
</dbReference>
<dbReference type="eggNOG" id="COG1522">
    <property type="taxonomic scope" value="Bacteria"/>
</dbReference>
<dbReference type="Proteomes" id="UP000018857">
    <property type="component" value="Unassembled WGS sequence"/>
</dbReference>
<reference evidence="5 6" key="1">
    <citation type="journal article" date="2014" name="Genome Announc.">
        <title>Draft Genome Sequence of Marinomonas sp. Strain D104, a Polycyclic Aromatic Hydrocarbon-Degrading Bacterium from the Deep-Sea Sediment of the Arctic Ocean.</title>
        <authorList>
            <person name="Dong C."/>
            <person name="Bai X."/>
            <person name="Lai Q."/>
            <person name="Xie Y."/>
            <person name="Chen X."/>
            <person name="Shao Z."/>
        </authorList>
    </citation>
    <scope>NUCLEOTIDE SEQUENCE [LARGE SCALE GENOMIC DNA]</scope>
    <source>
        <strain evidence="5 6">D104</strain>
    </source>
</reference>
<dbReference type="SUPFAM" id="SSF54909">
    <property type="entry name" value="Dimeric alpha+beta barrel"/>
    <property type="match status" value="1"/>
</dbReference>
<dbReference type="InterPro" id="IPR011991">
    <property type="entry name" value="ArsR-like_HTH"/>
</dbReference>
<dbReference type="OrthoDB" id="8590699at2"/>
<evidence type="ECO:0000313" key="5">
    <source>
        <dbReference type="EMBL" id="ETI62293.1"/>
    </source>
</evidence>
<dbReference type="InterPro" id="IPR036390">
    <property type="entry name" value="WH_DNA-bd_sf"/>
</dbReference>
<dbReference type="PRINTS" id="PR00033">
    <property type="entry name" value="HTHASNC"/>
</dbReference>
<protein>
    <submittedName>
        <fullName evidence="5">ArsR family transcriptional regulator</fullName>
    </submittedName>
</protein>
<dbReference type="Pfam" id="PF13412">
    <property type="entry name" value="HTH_24"/>
    <property type="match status" value="1"/>
</dbReference>
<comment type="caution">
    <text evidence="5">The sequence shown here is derived from an EMBL/GenBank/DDBJ whole genome shotgun (WGS) entry which is preliminary data.</text>
</comment>
<dbReference type="CDD" id="cd00090">
    <property type="entry name" value="HTH_ARSR"/>
    <property type="match status" value="1"/>
</dbReference>
<accession>W1S5D9</accession>
<dbReference type="GO" id="GO:0005829">
    <property type="term" value="C:cytosol"/>
    <property type="evidence" value="ECO:0007669"/>
    <property type="project" value="TreeGrafter"/>
</dbReference>
<dbReference type="Gene3D" id="1.10.10.10">
    <property type="entry name" value="Winged helix-like DNA-binding domain superfamily/Winged helix DNA-binding domain"/>
    <property type="match status" value="1"/>
</dbReference>
<keyword evidence="2" id="KW-0238">DNA-binding</keyword>
<organism evidence="5 6">
    <name type="scientific">Marinomonas profundimaris</name>
    <dbReference type="NCBI Taxonomy" id="1208321"/>
    <lineage>
        <taxon>Bacteria</taxon>
        <taxon>Pseudomonadati</taxon>
        <taxon>Pseudomonadota</taxon>
        <taxon>Gammaproteobacteria</taxon>
        <taxon>Oceanospirillales</taxon>
        <taxon>Oceanospirillaceae</taxon>
        <taxon>Marinomonas</taxon>
    </lineage>
</organism>
<keyword evidence="1" id="KW-0805">Transcription regulation</keyword>
<dbReference type="STRING" id="1208321.D104_00640"/>